<keyword evidence="1" id="KW-0732">Signal</keyword>
<gene>
    <name evidence="2" type="ORF">CU100_22165</name>
</gene>
<name>A0A2P7AMD4_9HYPH</name>
<dbReference type="AlphaFoldDB" id="A0A2P7AMD4"/>
<feature type="signal peptide" evidence="1">
    <location>
        <begin position="1"/>
        <end position="26"/>
    </location>
</feature>
<evidence type="ECO:0000313" key="3">
    <source>
        <dbReference type="Proteomes" id="UP000241158"/>
    </source>
</evidence>
<organism evidence="2 3">
    <name type="scientific">Phyllobacterium endophyticum</name>
    <dbReference type="NCBI Taxonomy" id="1149773"/>
    <lineage>
        <taxon>Bacteria</taxon>
        <taxon>Pseudomonadati</taxon>
        <taxon>Pseudomonadota</taxon>
        <taxon>Alphaproteobacteria</taxon>
        <taxon>Hyphomicrobiales</taxon>
        <taxon>Phyllobacteriaceae</taxon>
        <taxon>Phyllobacterium</taxon>
    </lineage>
</organism>
<proteinExistence type="predicted"/>
<comment type="caution">
    <text evidence="2">The sequence shown here is derived from an EMBL/GenBank/DDBJ whole genome shotgun (WGS) entry which is preliminary data.</text>
</comment>
<dbReference type="EMBL" id="PGGN01000005">
    <property type="protein sequence ID" value="PSH55366.1"/>
    <property type="molecule type" value="Genomic_DNA"/>
</dbReference>
<keyword evidence="3" id="KW-1185">Reference proteome</keyword>
<evidence type="ECO:0000313" key="2">
    <source>
        <dbReference type="EMBL" id="PSH55366.1"/>
    </source>
</evidence>
<dbReference type="RefSeq" id="WP_106718803.1">
    <property type="nucleotide sequence ID" value="NZ_JACHXT010000005.1"/>
</dbReference>
<dbReference type="Pfam" id="PF11453">
    <property type="entry name" value="DUF2950"/>
    <property type="match status" value="1"/>
</dbReference>
<feature type="chain" id="PRO_5015195692" evidence="1">
    <location>
        <begin position="27"/>
        <end position="310"/>
    </location>
</feature>
<evidence type="ECO:0000256" key="1">
    <source>
        <dbReference type="SAM" id="SignalP"/>
    </source>
</evidence>
<dbReference type="OrthoDB" id="108782at2"/>
<dbReference type="InterPro" id="IPR021556">
    <property type="entry name" value="DUF2950"/>
</dbReference>
<protein>
    <submittedName>
        <fullName evidence="2">DUF2950 domain-containing protein</fullName>
    </submittedName>
</protein>
<reference evidence="3" key="1">
    <citation type="submission" date="2017-11" db="EMBL/GenBank/DDBJ databases">
        <authorList>
            <person name="Kuznetsova I."/>
            <person name="Sazanova A."/>
            <person name="Chirak E."/>
            <person name="Safronova V."/>
            <person name="Willems A."/>
        </authorList>
    </citation>
    <scope>NUCLEOTIDE SEQUENCE [LARGE SCALE GENOMIC DNA]</scope>
    <source>
        <strain evidence="3">PEPV15</strain>
    </source>
</reference>
<dbReference type="Proteomes" id="UP000241158">
    <property type="component" value="Unassembled WGS sequence"/>
</dbReference>
<accession>A0A2P7AMD4</accession>
<sequence>MYHASLKVILALVGLAMISAITPSFAADPALQKFVGAKPETFAEPDQALEALKQGLDKADVEGLAKLLGLNVDAARKSEDFDQRLMELQQAAKQKAALEDEEDGSKDVILGDLAWPFPFPLVQEGNRWQFDTLRGLEEVLARRVGENELEAIRTLENYLIAQMAYALQDRDGDSVKEFAQQVISDEGTRNGLYWPATDGEESPAGSFGDPGKVQGSAATDHGYYGYRFRILKSQGSNIAGGKYDYVINGNMIAGHALIAWPAIYGETGIMTFVLSHQGVIYEKDFGRATDRAVKEIRSFNPDKSWEPVEE</sequence>